<dbReference type="OrthoDB" id="5817230at2759"/>
<dbReference type="GO" id="GO:0005834">
    <property type="term" value="C:heterotrimeric G-protein complex"/>
    <property type="evidence" value="ECO:0007669"/>
    <property type="project" value="TreeGrafter"/>
</dbReference>
<dbReference type="GO" id="GO:0005525">
    <property type="term" value="F:GTP binding"/>
    <property type="evidence" value="ECO:0007669"/>
    <property type="project" value="UniProtKB-KW"/>
</dbReference>
<dbReference type="PRINTS" id="PR00318">
    <property type="entry name" value="GPROTEINA"/>
</dbReference>
<evidence type="ECO:0000256" key="1">
    <source>
        <dbReference type="ARBA" id="ARBA00022741"/>
    </source>
</evidence>
<dbReference type="GO" id="GO:0046872">
    <property type="term" value="F:metal ion binding"/>
    <property type="evidence" value="ECO:0007669"/>
    <property type="project" value="UniProtKB-KW"/>
</dbReference>
<evidence type="ECO:0000313" key="8">
    <source>
        <dbReference type="Proteomes" id="UP000518752"/>
    </source>
</evidence>
<dbReference type="InterPro" id="IPR027417">
    <property type="entry name" value="P-loop_NTPase"/>
</dbReference>
<dbReference type="GO" id="GO:0001664">
    <property type="term" value="F:G protein-coupled receptor binding"/>
    <property type="evidence" value="ECO:0007669"/>
    <property type="project" value="TreeGrafter"/>
</dbReference>
<dbReference type="Proteomes" id="UP000518752">
    <property type="component" value="Unassembled WGS sequence"/>
</dbReference>
<dbReference type="SUPFAM" id="SSF52540">
    <property type="entry name" value="P-loop containing nucleoside triphosphate hydrolases"/>
    <property type="match status" value="1"/>
</dbReference>
<dbReference type="GO" id="GO:0003924">
    <property type="term" value="F:GTPase activity"/>
    <property type="evidence" value="ECO:0007669"/>
    <property type="project" value="InterPro"/>
</dbReference>
<dbReference type="EMBL" id="JAACJN010000017">
    <property type="protein sequence ID" value="KAF5390109.1"/>
    <property type="molecule type" value="Genomic_DNA"/>
</dbReference>
<proteinExistence type="predicted"/>
<keyword evidence="1 4" id="KW-0547">Nucleotide-binding</keyword>
<evidence type="ECO:0000256" key="3">
    <source>
        <dbReference type="ARBA" id="ARBA00023224"/>
    </source>
</evidence>
<reference evidence="7 8" key="1">
    <citation type="journal article" date="2020" name="ISME J.">
        <title>Uncovering the hidden diversity of litter-decomposition mechanisms in mushroom-forming fungi.</title>
        <authorList>
            <person name="Floudas D."/>
            <person name="Bentzer J."/>
            <person name="Ahren D."/>
            <person name="Johansson T."/>
            <person name="Persson P."/>
            <person name="Tunlid A."/>
        </authorList>
    </citation>
    <scope>NUCLEOTIDE SEQUENCE [LARGE SCALE GENOMIC DNA]</scope>
    <source>
        <strain evidence="7 8">CBS 406.79</strain>
    </source>
</reference>
<feature type="region of interest" description="Disordered" evidence="6">
    <location>
        <begin position="143"/>
        <end position="172"/>
    </location>
</feature>
<dbReference type="PANTHER" id="PTHR10218">
    <property type="entry name" value="GTP-BINDING PROTEIN ALPHA SUBUNIT"/>
    <property type="match status" value="1"/>
</dbReference>
<feature type="compositionally biased region" description="Low complexity" evidence="6">
    <location>
        <begin position="156"/>
        <end position="168"/>
    </location>
</feature>
<accession>A0A8H5HVN4</accession>
<dbReference type="Pfam" id="PF00503">
    <property type="entry name" value="G-alpha"/>
    <property type="match status" value="1"/>
</dbReference>
<sequence length="367" mass="40972">MMPSRVYEPSLDESDPLSKALSPPPDESEEQMKARLQHELEAKKVSDAIDEDIDRERAAEKKAPKPIRVLLLGQSESGKSTLLKSEHQSYSAPPAAANCYPGSDFQLQHDPKAFSAERASWRAVIQLNVVRSIHVILDAITYPSQPRPRASPKEGTSTSSSPLSSELPLPDETEIDPEILEIRSRLSPLLKLEDILTRQLTPTDYSEVGTTELAPSYSITHVPTELALNSAVPWKQRFDRLVGRGDTANNEPVIDWDDPNEPGNVLHSCGEDMIRLWKHPLVQQLLDKQNLRLEEMAGFFLDSLSEVTVDRYLPSNEHILRARLKTLGVSEHRVKVSAGATWRIYDVGGHRSLRGNLLAYHNPFSGS</sequence>
<evidence type="ECO:0000256" key="5">
    <source>
        <dbReference type="PIRSR" id="PIRSR601019-2"/>
    </source>
</evidence>
<dbReference type="InterPro" id="IPR001019">
    <property type="entry name" value="Gprotein_alpha_su"/>
</dbReference>
<keyword evidence="5" id="KW-0479">Metal-binding</keyword>
<keyword evidence="2 4" id="KW-0342">GTP-binding</keyword>
<keyword evidence="8" id="KW-1185">Reference proteome</keyword>
<name>A0A8H5HVN4_9AGAR</name>
<dbReference type="Gene3D" id="1.10.400.10">
    <property type="entry name" value="GI Alpha 1, domain 2-like"/>
    <property type="match status" value="1"/>
</dbReference>
<evidence type="ECO:0000256" key="2">
    <source>
        <dbReference type="ARBA" id="ARBA00023134"/>
    </source>
</evidence>
<dbReference type="GO" id="GO:0007188">
    <property type="term" value="P:adenylate cyclase-modulating G protein-coupled receptor signaling pathway"/>
    <property type="evidence" value="ECO:0007669"/>
    <property type="project" value="TreeGrafter"/>
</dbReference>
<feature type="binding site" evidence="4">
    <location>
        <begin position="320"/>
        <end position="326"/>
    </location>
    <ligand>
        <name>GTP</name>
        <dbReference type="ChEBI" id="CHEBI:37565"/>
    </ligand>
</feature>
<feature type="compositionally biased region" description="Basic and acidic residues" evidence="6">
    <location>
        <begin position="54"/>
        <end position="63"/>
    </location>
</feature>
<dbReference type="GO" id="GO:0005737">
    <property type="term" value="C:cytoplasm"/>
    <property type="evidence" value="ECO:0007669"/>
    <property type="project" value="TreeGrafter"/>
</dbReference>
<evidence type="ECO:0000313" key="7">
    <source>
        <dbReference type="EMBL" id="KAF5390109.1"/>
    </source>
</evidence>
<dbReference type="InterPro" id="IPR011025">
    <property type="entry name" value="GproteinA_insert"/>
</dbReference>
<keyword evidence="3" id="KW-0807">Transducer</keyword>
<evidence type="ECO:0000256" key="6">
    <source>
        <dbReference type="SAM" id="MobiDB-lite"/>
    </source>
</evidence>
<dbReference type="SUPFAM" id="SSF47895">
    <property type="entry name" value="Transducin (alpha subunit), insertion domain"/>
    <property type="match status" value="1"/>
</dbReference>
<feature type="region of interest" description="Disordered" evidence="6">
    <location>
        <begin position="1"/>
        <end position="64"/>
    </location>
</feature>
<organism evidence="7 8">
    <name type="scientific">Collybiopsis confluens</name>
    <dbReference type="NCBI Taxonomy" id="2823264"/>
    <lineage>
        <taxon>Eukaryota</taxon>
        <taxon>Fungi</taxon>
        <taxon>Dikarya</taxon>
        <taxon>Basidiomycota</taxon>
        <taxon>Agaricomycotina</taxon>
        <taxon>Agaricomycetes</taxon>
        <taxon>Agaricomycetidae</taxon>
        <taxon>Agaricales</taxon>
        <taxon>Marasmiineae</taxon>
        <taxon>Omphalotaceae</taxon>
        <taxon>Collybiopsis</taxon>
    </lineage>
</organism>
<dbReference type="GO" id="GO:0031683">
    <property type="term" value="F:G-protein beta/gamma-subunit complex binding"/>
    <property type="evidence" value="ECO:0007669"/>
    <property type="project" value="InterPro"/>
</dbReference>
<feature type="compositionally biased region" description="Basic and acidic residues" evidence="6">
    <location>
        <begin position="30"/>
        <end position="47"/>
    </location>
</feature>
<dbReference type="PANTHER" id="PTHR10218:SF360">
    <property type="entry name" value="GUANINE NUCLEOTIDE-BINDING PROTEIN SUBUNIT ALPHA HOMOLOG"/>
    <property type="match status" value="1"/>
</dbReference>
<dbReference type="AlphaFoldDB" id="A0A8H5HVN4"/>
<evidence type="ECO:0000256" key="4">
    <source>
        <dbReference type="PIRSR" id="PIRSR601019-1"/>
    </source>
</evidence>
<keyword evidence="5" id="KW-0460">Magnesium</keyword>
<protein>
    <submittedName>
        <fullName evidence="7">Uncharacterized protein</fullName>
    </submittedName>
</protein>
<dbReference type="PROSITE" id="PS51882">
    <property type="entry name" value="G_ALPHA"/>
    <property type="match status" value="1"/>
</dbReference>
<gene>
    <name evidence="7" type="ORF">D9757_003820</name>
</gene>
<dbReference type="Gene3D" id="3.40.50.300">
    <property type="entry name" value="P-loop containing nucleotide triphosphate hydrolases"/>
    <property type="match status" value="2"/>
</dbReference>
<dbReference type="SMART" id="SM00275">
    <property type="entry name" value="G_alpha"/>
    <property type="match status" value="1"/>
</dbReference>
<feature type="binding site" evidence="5">
    <location>
        <position position="326"/>
    </location>
    <ligand>
        <name>Mg(2+)</name>
        <dbReference type="ChEBI" id="CHEBI:18420"/>
    </ligand>
</feature>
<comment type="caution">
    <text evidence="7">The sequence shown here is derived from an EMBL/GenBank/DDBJ whole genome shotgun (WGS) entry which is preliminary data.</text>
</comment>